<organism evidence="4 5">
    <name type="scientific">Dinothrombium tinctorium</name>
    <dbReference type="NCBI Taxonomy" id="1965070"/>
    <lineage>
        <taxon>Eukaryota</taxon>
        <taxon>Metazoa</taxon>
        <taxon>Ecdysozoa</taxon>
        <taxon>Arthropoda</taxon>
        <taxon>Chelicerata</taxon>
        <taxon>Arachnida</taxon>
        <taxon>Acari</taxon>
        <taxon>Acariformes</taxon>
        <taxon>Trombidiformes</taxon>
        <taxon>Prostigmata</taxon>
        <taxon>Anystina</taxon>
        <taxon>Parasitengona</taxon>
        <taxon>Trombidioidea</taxon>
        <taxon>Trombidiidae</taxon>
        <taxon>Dinothrombium</taxon>
    </lineage>
</organism>
<dbReference type="PANTHER" id="PTHR37984">
    <property type="entry name" value="PROTEIN CBG26694"/>
    <property type="match status" value="1"/>
</dbReference>
<accession>A0A3S3RFT6</accession>
<evidence type="ECO:0000313" key="5">
    <source>
        <dbReference type="Proteomes" id="UP000285301"/>
    </source>
</evidence>
<dbReference type="Proteomes" id="UP000285301">
    <property type="component" value="Unassembled WGS sequence"/>
</dbReference>
<dbReference type="EC" id="2.7.7.49" evidence="1"/>
<evidence type="ECO:0000256" key="1">
    <source>
        <dbReference type="ARBA" id="ARBA00012493"/>
    </source>
</evidence>
<dbReference type="Pfam" id="PF17921">
    <property type="entry name" value="Integrase_H2C2"/>
    <property type="match status" value="1"/>
</dbReference>
<dbReference type="EMBL" id="NCKU01011948">
    <property type="protein sequence ID" value="RWS00245.1"/>
    <property type="molecule type" value="Genomic_DNA"/>
</dbReference>
<name>A0A3S3RFT6_9ACAR</name>
<dbReference type="PANTHER" id="PTHR37984:SF5">
    <property type="entry name" value="PROTEIN NYNRIN-LIKE"/>
    <property type="match status" value="1"/>
</dbReference>
<feature type="region of interest" description="Disordered" evidence="2">
    <location>
        <begin position="1"/>
        <end position="30"/>
    </location>
</feature>
<feature type="non-terminal residue" evidence="4">
    <location>
        <position position="284"/>
    </location>
</feature>
<evidence type="ECO:0000259" key="3">
    <source>
        <dbReference type="PROSITE" id="PS50994"/>
    </source>
</evidence>
<dbReference type="Gene3D" id="1.10.340.70">
    <property type="match status" value="1"/>
</dbReference>
<keyword evidence="5" id="KW-1185">Reference proteome</keyword>
<dbReference type="FunFam" id="1.10.340.70:FF:000001">
    <property type="entry name" value="Retrovirus-related Pol polyprotein from transposon gypsy-like Protein"/>
    <property type="match status" value="1"/>
</dbReference>
<protein>
    <recommendedName>
        <fullName evidence="1">RNA-directed DNA polymerase</fullName>
        <ecNumber evidence="1">2.7.7.49</ecNumber>
    </recommendedName>
</protein>
<dbReference type="Gene3D" id="3.10.10.10">
    <property type="entry name" value="HIV Type 1 Reverse Transcriptase, subunit A, domain 1"/>
    <property type="match status" value="1"/>
</dbReference>
<dbReference type="InterPro" id="IPR001584">
    <property type="entry name" value="Integrase_cat-core"/>
</dbReference>
<sequence length="284" mass="32293">LNKQEFNKCENNNSSSSAKKPFKLQKETDVSPAANHSLEQLAQNNSARPTQVIFDKETKCSHPLTEIETSSSQSLILEPPALDCKPRQGSGRNRGTLLLFIPKHLINQVLFACHDDLTSGHFGFNRTWARVKERYFWKNMFEDVKNALETAKFFTKEIVCKHGAPKEILSDRGTAFLSSLAQNVFRLFHTYSHTTTAYNPACNGLTERLNGTLARKDIQADIEKMIQMNLIQESTSEWASPILIVLKEDPNEPTKIKRRFVTDFRELNAHTVKDPYPMPLIADI</sequence>
<dbReference type="GO" id="GO:0003964">
    <property type="term" value="F:RNA-directed DNA polymerase activity"/>
    <property type="evidence" value="ECO:0007669"/>
    <property type="project" value="UniProtKB-EC"/>
</dbReference>
<reference evidence="4 5" key="1">
    <citation type="journal article" date="2018" name="Gigascience">
        <title>Genomes of trombidid mites reveal novel predicted allergens and laterally-transferred genes associated with secondary metabolism.</title>
        <authorList>
            <person name="Dong X."/>
            <person name="Chaisiri K."/>
            <person name="Xia D."/>
            <person name="Armstrong S.D."/>
            <person name="Fang Y."/>
            <person name="Donnelly M.J."/>
            <person name="Kadowaki T."/>
            <person name="McGarry J.W."/>
            <person name="Darby A.C."/>
            <person name="Makepeace B.L."/>
        </authorList>
    </citation>
    <scope>NUCLEOTIDE SEQUENCE [LARGE SCALE GENOMIC DNA]</scope>
    <source>
        <strain evidence="4">UoL-WK</strain>
    </source>
</reference>
<dbReference type="InterPro" id="IPR043502">
    <property type="entry name" value="DNA/RNA_pol_sf"/>
</dbReference>
<evidence type="ECO:0000256" key="2">
    <source>
        <dbReference type="SAM" id="MobiDB-lite"/>
    </source>
</evidence>
<dbReference type="OrthoDB" id="10030726at2759"/>
<dbReference type="InterPro" id="IPR041588">
    <property type="entry name" value="Integrase_H2C2"/>
</dbReference>
<dbReference type="InterPro" id="IPR050951">
    <property type="entry name" value="Retrovirus_Pol_polyprotein"/>
</dbReference>
<dbReference type="GO" id="GO:0042575">
    <property type="term" value="C:DNA polymerase complex"/>
    <property type="evidence" value="ECO:0007669"/>
    <property type="project" value="UniProtKB-ARBA"/>
</dbReference>
<feature type="non-terminal residue" evidence="4">
    <location>
        <position position="1"/>
    </location>
</feature>
<evidence type="ECO:0000313" key="4">
    <source>
        <dbReference type="EMBL" id="RWS00245.1"/>
    </source>
</evidence>
<dbReference type="InterPro" id="IPR012337">
    <property type="entry name" value="RNaseH-like_sf"/>
</dbReference>
<dbReference type="PROSITE" id="PS50994">
    <property type="entry name" value="INTEGRASE"/>
    <property type="match status" value="1"/>
</dbReference>
<dbReference type="SUPFAM" id="SSF56672">
    <property type="entry name" value="DNA/RNA polymerases"/>
    <property type="match status" value="1"/>
</dbReference>
<dbReference type="AlphaFoldDB" id="A0A3S3RFT6"/>
<proteinExistence type="predicted"/>
<dbReference type="STRING" id="1965070.A0A3S3RFT6"/>
<feature type="domain" description="Integrase catalytic" evidence="3">
    <location>
        <begin position="145"/>
        <end position="284"/>
    </location>
</feature>
<feature type="compositionally biased region" description="Polar residues" evidence="2">
    <location>
        <begin position="9"/>
        <end position="18"/>
    </location>
</feature>
<dbReference type="GO" id="GO:0015074">
    <property type="term" value="P:DNA integration"/>
    <property type="evidence" value="ECO:0007669"/>
    <property type="project" value="InterPro"/>
</dbReference>
<comment type="caution">
    <text evidence="4">The sequence shown here is derived from an EMBL/GenBank/DDBJ whole genome shotgun (WGS) entry which is preliminary data.</text>
</comment>
<dbReference type="SUPFAM" id="SSF53098">
    <property type="entry name" value="Ribonuclease H-like"/>
    <property type="match status" value="1"/>
</dbReference>
<gene>
    <name evidence="4" type="ORF">B4U79_04382</name>
</gene>